<feature type="domain" description="Endonuclease/exonuclease/phosphatase" evidence="8">
    <location>
        <begin position="4"/>
        <end position="261"/>
    </location>
</feature>
<dbReference type="EMBL" id="JADHQD010000021">
    <property type="protein sequence ID" value="MBL6818507.1"/>
    <property type="molecule type" value="Genomic_DNA"/>
</dbReference>
<reference evidence="9" key="1">
    <citation type="submission" date="2020-10" db="EMBL/GenBank/DDBJ databases">
        <title>Microbiome of the Black Sea water column analyzed by genome centric metagenomics.</title>
        <authorList>
            <person name="Cabello-Yeves P.J."/>
            <person name="Callieri C."/>
            <person name="Picazo A."/>
            <person name="Mehrshad M."/>
            <person name="Haro-Moreno J.M."/>
            <person name="Roda-Garcia J."/>
            <person name="Dzembekova N."/>
            <person name="Slabakova V."/>
            <person name="Slabakova N."/>
            <person name="Moncheva S."/>
            <person name="Rodriguez-Valera F."/>
        </authorList>
    </citation>
    <scope>NUCLEOTIDE SEQUENCE</scope>
    <source>
        <strain evidence="9">BS307-5m-G50</strain>
    </source>
</reference>
<dbReference type="CDD" id="cd09086">
    <property type="entry name" value="ExoIII-like_AP-endo"/>
    <property type="match status" value="1"/>
</dbReference>
<accession>A0A937IGU7</accession>
<evidence type="ECO:0000259" key="8">
    <source>
        <dbReference type="Pfam" id="PF03372"/>
    </source>
</evidence>
<dbReference type="Gene3D" id="3.60.10.10">
    <property type="entry name" value="Endonuclease/exonuclease/phosphatase"/>
    <property type="match status" value="1"/>
</dbReference>
<keyword evidence="2 6" id="KW-0479">Metal-binding</keyword>
<comment type="caution">
    <text evidence="9">The sequence shown here is derived from an EMBL/GenBank/DDBJ whole genome shotgun (WGS) entry which is preliminary data.</text>
</comment>
<dbReference type="InterPro" id="IPR037493">
    <property type="entry name" value="ExoIII-like"/>
</dbReference>
<dbReference type="NCBIfam" id="NF008733">
    <property type="entry name" value="PRK11756.1"/>
    <property type="match status" value="1"/>
</dbReference>
<evidence type="ECO:0000313" key="10">
    <source>
        <dbReference type="Proteomes" id="UP000711391"/>
    </source>
</evidence>
<dbReference type="SUPFAM" id="SSF56219">
    <property type="entry name" value="DNase I-like"/>
    <property type="match status" value="1"/>
</dbReference>
<organism evidence="9 10">
    <name type="scientific">SAR86 cluster bacterium</name>
    <dbReference type="NCBI Taxonomy" id="2030880"/>
    <lineage>
        <taxon>Bacteria</taxon>
        <taxon>Pseudomonadati</taxon>
        <taxon>Pseudomonadota</taxon>
        <taxon>Gammaproteobacteria</taxon>
        <taxon>SAR86 cluster</taxon>
    </lineage>
</organism>
<evidence type="ECO:0000256" key="2">
    <source>
        <dbReference type="ARBA" id="ARBA00022723"/>
    </source>
</evidence>
<feature type="binding site" evidence="6">
    <location>
        <position position="260"/>
    </location>
    <ligand>
        <name>Mg(2+)</name>
        <dbReference type="ChEBI" id="CHEBI:18420"/>
        <label>1</label>
    </ligand>
</feature>
<keyword evidence="6" id="KW-0464">Manganese</keyword>
<feature type="binding site" evidence="6">
    <location>
        <position position="34"/>
    </location>
    <ligand>
        <name>Mg(2+)</name>
        <dbReference type="ChEBI" id="CHEBI:18420"/>
        <label>1</label>
    </ligand>
</feature>
<name>A0A937IGU7_9GAMM</name>
<feature type="active site" evidence="5">
    <location>
        <position position="109"/>
    </location>
</feature>
<feature type="active site" description="Proton acceptor" evidence="5">
    <location>
        <position position="261"/>
    </location>
</feature>
<dbReference type="GO" id="GO:0003677">
    <property type="term" value="F:DNA binding"/>
    <property type="evidence" value="ECO:0007669"/>
    <property type="project" value="InterPro"/>
</dbReference>
<comment type="cofactor">
    <cofactor evidence="6">
        <name>Mg(2+)</name>
        <dbReference type="ChEBI" id="CHEBI:18420"/>
    </cofactor>
    <cofactor evidence="6">
        <name>Mn(2+)</name>
        <dbReference type="ChEBI" id="CHEBI:29035"/>
    </cofactor>
    <text evidence="6">Probably binds two magnesium or manganese ions per subunit.</text>
</comment>
<protein>
    <submittedName>
        <fullName evidence="9">Exodeoxyribonuclease III</fullName>
        <ecNumber evidence="9">3.1.11.2</ecNumber>
    </submittedName>
</protein>
<dbReference type="InterPro" id="IPR020847">
    <property type="entry name" value="AP_endonuclease_F1_BS"/>
</dbReference>
<keyword evidence="3 9" id="KW-0378">Hydrolase</keyword>
<evidence type="ECO:0000256" key="1">
    <source>
        <dbReference type="ARBA" id="ARBA00007092"/>
    </source>
</evidence>
<dbReference type="Proteomes" id="UP000711391">
    <property type="component" value="Unassembled WGS sequence"/>
</dbReference>
<dbReference type="NCBIfam" id="TIGR00633">
    <property type="entry name" value="xth"/>
    <property type="match status" value="1"/>
</dbReference>
<evidence type="ECO:0000256" key="4">
    <source>
        <dbReference type="ARBA" id="ARBA00022842"/>
    </source>
</evidence>
<dbReference type="GO" id="GO:0046872">
    <property type="term" value="F:metal ion binding"/>
    <property type="evidence" value="ECO:0007669"/>
    <property type="project" value="UniProtKB-KW"/>
</dbReference>
<dbReference type="PROSITE" id="PS00726">
    <property type="entry name" value="AP_NUCLEASE_F1_1"/>
    <property type="match status" value="1"/>
</dbReference>
<keyword evidence="4 6" id="KW-0460">Magnesium</keyword>
<feature type="binding site" evidence="6">
    <location>
        <position position="153"/>
    </location>
    <ligand>
        <name>Mg(2+)</name>
        <dbReference type="ChEBI" id="CHEBI:18420"/>
        <label>1</label>
    </ligand>
</feature>
<dbReference type="EC" id="3.1.11.2" evidence="9"/>
<dbReference type="GO" id="GO:0004519">
    <property type="term" value="F:endonuclease activity"/>
    <property type="evidence" value="ECO:0007669"/>
    <property type="project" value="InterPro"/>
</dbReference>
<feature type="binding site" evidence="6">
    <location>
        <position position="151"/>
    </location>
    <ligand>
        <name>Mg(2+)</name>
        <dbReference type="ChEBI" id="CHEBI:18420"/>
        <label>1</label>
    </ligand>
</feature>
<evidence type="ECO:0000256" key="6">
    <source>
        <dbReference type="PIRSR" id="PIRSR604808-2"/>
    </source>
</evidence>
<feature type="site" description="Important for catalytic activity" evidence="7">
    <location>
        <position position="231"/>
    </location>
</feature>
<feature type="binding site" evidence="6">
    <location>
        <position position="261"/>
    </location>
    <ligand>
        <name>Mg(2+)</name>
        <dbReference type="ChEBI" id="CHEBI:18420"/>
        <label>1</label>
    </ligand>
</feature>
<dbReference type="InterPro" id="IPR004808">
    <property type="entry name" value="AP_endonuc_1"/>
</dbReference>
<gene>
    <name evidence="9" type="primary">xthA</name>
    <name evidence="9" type="ORF">ISQ64_03785</name>
</gene>
<dbReference type="GO" id="GO:0006281">
    <property type="term" value="P:DNA repair"/>
    <property type="evidence" value="ECO:0007669"/>
    <property type="project" value="InterPro"/>
</dbReference>
<evidence type="ECO:0000313" key="9">
    <source>
        <dbReference type="EMBL" id="MBL6818507.1"/>
    </source>
</evidence>
<dbReference type="GO" id="GO:0008311">
    <property type="term" value="F:double-stranded DNA 3'-5' DNA exonuclease activity"/>
    <property type="evidence" value="ECO:0007669"/>
    <property type="project" value="UniProtKB-EC"/>
</dbReference>
<dbReference type="PROSITE" id="PS51435">
    <property type="entry name" value="AP_NUCLEASE_F1_4"/>
    <property type="match status" value="1"/>
</dbReference>
<dbReference type="InterPro" id="IPR005135">
    <property type="entry name" value="Endo/exonuclease/phosphatase"/>
</dbReference>
<sequence>MRIISFNINSIRARPHQLIHLRDTLDPDVIGLQETKVNDPDFPLDVIEEIGYHPEYWGQKGHYGVAILSKEKPIKTVKGFKNDTPDDQKRFIECTFATKNSEITIMNGYFPQGENINHETKFPKKIKYYDDLEIHIKDLQKTKENLIVMGDFNVAPEDTDIGIGAENVKRWLRDGKTSFQPQEREMWNSIKNLGFIDSWRKEHPDESTIFSWFDYRSRMFDDNPKRGLRIDHIMISDNLTESISGTGIDYEARAMEKPSDHCPVWVDLDI</sequence>
<dbReference type="PANTHER" id="PTHR43250:SF2">
    <property type="entry name" value="EXODEOXYRIBONUCLEASE III"/>
    <property type="match status" value="1"/>
</dbReference>
<feature type="active site" description="Proton donor/acceptor" evidence="5">
    <location>
        <position position="151"/>
    </location>
</feature>
<evidence type="ECO:0000256" key="3">
    <source>
        <dbReference type="ARBA" id="ARBA00022801"/>
    </source>
</evidence>
<comment type="similarity">
    <text evidence="1">Belongs to the DNA repair enzymes AP/ExoA family.</text>
</comment>
<proteinExistence type="inferred from homology"/>
<dbReference type="Pfam" id="PF03372">
    <property type="entry name" value="Exo_endo_phos"/>
    <property type="match status" value="1"/>
</dbReference>
<evidence type="ECO:0000256" key="7">
    <source>
        <dbReference type="PIRSR" id="PIRSR604808-3"/>
    </source>
</evidence>
<dbReference type="AlphaFoldDB" id="A0A937IGU7"/>
<feature type="site" description="Transition state stabilizer" evidence="7">
    <location>
        <position position="153"/>
    </location>
</feature>
<dbReference type="PANTHER" id="PTHR43250">
    <property type="entry name" value="EXODEOXYRIBONUCLEASE III"/>
    <property type="match status" value="1"/>
</dbReference>
<dbReference type="NCBIfam" id="TIGR00195">
    <property type="entry name" value="exoDNase_III"/>
    <property type="match status" value="1"/>
</dbReference>
<feature type="site" description="Interaction with DNA substrate" evidence="7">
    <location>
        <position position="261"/>
    </location>
</feature>
<dbReference type="InterPro" id="IPR036691">
    <property type="entry name" value="Endo/exonu/phosph_ase_sf"/>
</dbReference>
<feature type="binding site" evidence="6">
    <location>
        <position position="7"/>
    </location>
    <ligand>
        <name>Mg(2+)</name>
        <dbReference type="ChEBI" id="CHEBI:18420"/>
        <label>1</label>
    </ligand>
</feature>
<evidence type="ECO:0000256" key="5">
    <source>
        <dbReference type="PIRSR" id="PIRSR604808-1"/>
    </source>
</evidence>